<keyword evidence="2" id="KW-1185">Reference proteome</keyword>
<name>A0ABN7NUQ6_TIMPD</name>
<gene>
    <name evidence="1" type="ORF">TPAB3V08_LOCUS5559</name>
</gene>
<organism evidence="1 2">
    <name type="scientific">Timema podura</name>
    <name type="common">Walking stick</name>
    <dbReference type="NCBI Taxonomy" id="61482"/>
    <lineage>
        <taxon>Eukaryota</taxon>
        <taxon>Metazoa</taxon>
        <taxon>Ecdysozoa</taxon>
        <taxon>Arthropoda</taxon>
        <taxon>Hexapoda</taxon>
        <taxon>Insecta</taxon>
        <taxon>Pterygota</taxon>
        <taxon>Neoptera</taxon>
        <taxon>Polyneoptera</taxon>
        <taxon>Phasmatodea</taxon>
        <taxon>Timematodea</taxon>
        <taxon>Timematoidea</taxon>
        <taxon>Timematidae</taxon>
        <taxon>Timema</taxon>
    </lineage>
</organism>
<dbReference type="Proteomes" id="UP001153148">
    <property type="component" value="Unassembled WGS sequence"/>
</dbReference>
<dbReference type="EMBL" id="CAJPIN010007606">
    <property type="protein sequence ID" value="CAG2058590.1"/>
    <property type="molecule type" value="Genomic_DNA"/>
</dbReference>
<evidence type="ECO:0000313" key="2">
    <source>
        <dbReference type="Proteomes" id="UP001153148"/>
    </source>
</evidence>
<protein>
    <submittedName>
        <fullName evidence="1">Uncharacterized protein</fullName>
    </submittedName>
</protein>
<comment type="caution">
    <text evidence="1">The sequence shown here is derived from an EMBL/GenBank/DDBJ whole genome shotgun (WGS) entry which is preliminary data.</text>
</comment>
<sequence length="274" mass="29869">MPRIELMATLLRLSMSPSTVLVYGKRTNTGLKQVAVQNLSKKIPTQALVSTRKLLWLNNYALGAVKLPGGYTPNQSKLAGQLCIVISDQPLFLKELDIVVSTADDSSIADKLIEEHISVLVAEEDASVEILQKAISVSKSHSQSSVVIVGQDTDMLILLVGLPESEKLSMFFQKPSGNSTSTTLYDIFKLRNTSFKLITRLKNGLDKRISTQLNGFDNKLYSVHSTKPAAPEEVINLVSCKEMCVVCGGSCTNVIMVEEEDVDEDVIGVRGAHS</sequence>
<accession>A0ABN7NUQ6</accession>
<evidence type="ECO:0000313" key="1">
    <source>
        <dbReference type="EMBL" id="CAG2058590.1"/>
    </source>
</evidence>
<proteinExistence type="predicted"/>
<reference evidence="1" key="1">
    <citation type="submission" date="2021-03" db="EMBL/GenBank/DDBJ databases">
        <authorList>
            <person name="Tran Van P."/>
        </authorList>
    </citation>
    <scope>NUCLEOTIDE SEQUENCE</scope>
</reference>